<dbReference type="Proteomes" id="UP000601768">
    <property type="component" value="Unassembled WGS sequence"/>
</dbReference>
<dbReference type="NCBIfam" id="TIGR01414">
    <property type="entry name" value="autotrans_barl"/>
    <property type="match status" value="1"/>
</dbReference>
<sequence length="201" mass="22411">MKAVKSIATLCILISGVISSAFAAEKNNWHVGSLFTSQKVNDRDLNTFGLTVGYQFNQYFSVQTRYSKGTSGSSEVLDFTNFDKVSLDRDIKYQGSILIKAAYPFANQFSFYGIAGYSKTKAEQDLFESTTDSQGNLTGVNTSPPSMTFTENGFTYGVGVDYHVTKNVELFIEYQVLPDWEPLSGISQSWDSINLGFNYRF</sequence>
<dbReference type="Pfam" id="PF13505">
    <property type="entry name" value="OMP_b-brl"/>
    <property type="match status" value="1"/>
</dbReference>
<proteinExistence type="predicted"/>
<dbReference type="RefSeq" id="WP_186505961.1">
    <property type="nucleotide sequence ID" value="NZ_JACNEP010000004.1"/>
</dbReference>
<dbReference type="Gene3D" id="2.40.160.20">
    <property type="match status" value="1"/>
</dbReference>
<feature type="signal peptide" evidence="2">
    <location>
        <begin position="1"/>
        <end position="23"/>
    </location>
</feature>
<dbReference type="EMBL" id="JACNEP010000004">
    <property type="protein sequence ID" value="MBC3765486.1"/>
    <property type="molecule type" value="Genomic_DNA"/>
</dbReference>
<gene>
    <name evidence="4" type="ORF">H8B19_06330</name>
</gene>
<dbReference type="SUPFAM" id="SSF56925">
    <property type="entry name" value="OMPA-like"/>
    <property type="match status" value="1"/>
</dbReference>
<dbReference type="InterPro" id="IPR011250">
    <property type="entry name" value="OMP/PagP_B-barrel"/>
</dbReference>
<dbReference type="InterPro" id="IPR027385">
    <property type="entry name" value="Beta-barrel_OMP"/>
</dbReference>
<evidence type="ECO:0000313" key="4">
    <source>
        <dbReference type="EMBL" id="MBC3765486.1"/>
    </source>
</evidence>
<organism evidence="4 5">
    <name type="scientific">Neptunicella marina</name>
    <dbReference type="NCBI Taxonomy" id="2125989"/>
    <lineage>
        <taxon>Bacteria</taxon>
        <taxon>Pseudomonadati</taxon>
        <taxon>Pseudomonadota</taxon>
        <taxon>Gammaproteobacteria</taxon>
        <taxon>Alteromonadales</taxon>
        <taxon>Alteromonadaceae</taxon>
        <taxon>Neptunicella</taxon>
    </lineage>
</organism>
<evidence type="ECO:0000256" key="2">
    <source>
        <dbReference type="SAM" id="SignalP"/>
    </source>
</evidence>
<dbReference type="AlphaFoldDB" id="A0A8J6M3L8"/>
<evidence type="ECO:0000256" key="1">
    <source>
        <dbReference type="ARBA" id="ARBA00022729"/>
    </source>
</evidence>
<comment type="caution">
    <text evidence="4">The sequence shown here is derived from an EMBL/GenBank/DDBJ whole genome shotgun (WGS) entry which is preliminary data.</text>
</comment>
<dbReference type="GO" id="GO:0019867">
    <property type="term" value="C:outer membrane"/>
    <property type="evidence" value="ECO:0007669"/>
    <property type="project" value="InterPro"/>
</dbReference>
<evidence type="ECO:0000313" key="5">
    <source>
        <dbReference type="Proteomes" id="UP000601768"/>
    </source>
</evidence>
<evidence type="ECO:0000259" key="3">
    <source>
        <dbReference type="Pfam" id="PF13505"/>
    </source>
</evidence>
<feature type="chain" id="PRO_5035262882" evidence="2">
    <location>
        <begin position="24"/>
        <end position="201"/>
    </location>
</feature>
<feature type="domain" description="Outer membrane protein beta-barrel" evidence="3">
    <location>
        <begin position="10"/>
        <end position="201"/>
    </location>
</feature>
<protein>
    <submittedName>
        <fullName evidence="4">Porin family protein</fullName>
    </submittedName>
</protein>
<dbReference type="InterPro" id="IPR006315">
    <property type="entry name" value="OM_autotransptr_brl_dom"/>
</dbReference>
<name>A0A8J6M3L8_9ALTE</name>
<accession>A0A8J6M3L8</accession>
<reference evidence="4" key="2">
    <citation type="submission" date="2020-08" db="EMBL/GenBank/DDBJ databases">
        <authorList>
            <person name="Lai Q."/>
        </authorList>
    </citation>
    <scope>NUCLEOTIDE SEQUENCE</scope>
    <source>
        <strain evidence="4">S27-2</strain>
    </source>
</reference>
<reference evidence="4" key="1">
    <citation type="journal article" date="2018" name="Int. J. Syst. Evol. Microbiol.">
        <title>Neptunicella marina gen. nov., sp. nov., isolated from surface seawater.</title>
        <authorList>
            <person name="Liu X."/>
            <person name="Lai Q."/>
            <person name="Du Y."/>
            <person name="Zhang X."/>
            <person name="Liu Z."/>
            <person name="Sun F."/>
            <person name="Shao Z."/>
        </authorList>
    </citation>
    <scope>NUCLEOTIDE SEQUENCE</scope>
    <source>
        <strain evidence="4">S27-2</strain>
    </source>
</reference>
<keyword evidence="5" id="KW-1185">Reference proteome</keyword>
<keyword evidence="1 2" id="KW-0732">Signal</keyword>